<dbReference type="EMBL" id="KV744867">
    <property type="protein sequence ID" value="OCK83196.1"/>
    <property type="molecule type" value="Genomic_DNA"/>
</dbReference>
<keyword evidence="12" id="KW-1185">Reference proteome</keyword>
<comment type="similarity">
    <text evidence="7">Belongs to the major facilitator superfamily. DHA1 family. Polyamines/proton antiporter (TC 2.A.1.2.16) subfamily.</text>
</comment>
<dbReference type="PANTHER" id="PTHR23502">
    <property type="entry name" value="MAJOR FACILITATOR SUPERFAMILY"/>
    <property type="match status" value="1"/>
</dbReference>
<keyword evidence="4 9" id="KW-0812">Transmembrane</keyword>
<evidence type="ECO:0000256" key="3">
    <source>
        <dbReference type="ARBA" id="ARBA00022475"/>
    </source>
</evidence>
<evidence type="ECO:0000256" key="4">
    <source>
        <dbReference type="ARBA" id="ARBA00022692"/>
    </source>
</evidence>
<dbReference type="SUPFAM" id="SSF103473">
    <property type="entry name" value="MFS general substrate transporter"/>
    <property type="match status" value="1"/>
</dbReference>
<evidence type="ECO:0000259" key="10">
    <source>
        <dbReference type="PROSITE" id="PS50850"/>
    </source>
</evidence>
<accession>A0A8E2EFX6</accession>
<dbReference type="Pfam" id="PF07690">
    <property type="entry name" value="MFS_1"/>
    <property type="match status" value="1"/>
</dbReference>
<dbReference type="FunFam" id="1.20.1250.20:FF:000011">
    <property type="entry name" value="MFS multidrug transporter, putative"/>
    <property type="match status" value="1"/>
</dbReference>
<dbReference type="InterPro" id="IPR011701">
    <property type="entry name" value="MFS"/>
</dbReference>
<feature type="region of interest" description="Disordered" evidence="8">
    <location>
        <begin position="491"/>
        <end position="513"/>
    </location>
</feature>
<dbReference type="InterPro" id="IPR036259">
    <property type="entry name" value="MFS_trans_sf"/>
</dbReference>
<evidence type="ECO:0000256" key="5">
    <source>
        <dbReference type="ARBA" id="ARBA00022989"/>
    </source>
</evidence>
<keyword evidence="6 9" id="KW-0472">Membrane</keyword>
<sequence length="513" mass="55954">MDHRYHGSGTESDPFIVEWINNDPENPKEYPGYQRHSFTTIVAIMCLCVSLSSSAFTGAIRPMIEEFHCSNEVAILGLSLMLIGYVIGPLLWAPMSEAFGRRDTLIGTFALFVLWSGVCAAAQNIASLLIFRFFAGLFGSSALVIPGGIVADMYPVETRGIAMAIFTTAPFLGPSLGPMIGGFLSDAAGWRWVMGFLALLAGVLTTLGFLFLPETYGPTILRSRAKRMSRITGRVFLTAMDAEHPVVFREIVKHALIRPWILLFREPIVLSLTIYMSVVYGTLYLCFAAFPIVFQEGRGWSAGVGGLAFMGVLGGMMSGCAVSAYDNVRYMKIHRASGGFAPPESRLPPVIFGGAFIIVGLAWFAATNSPSIPWASPVLAGVPFAFGFVLVIICCSNYLIDAYVIYAASLMAANSLLRSLFGAVFPLFGDVMYKNLGIHWASAVPGFMALACFPFPIIFYIYGPRIRKRCKYAAEAARHLELMKSGLERQPTRESAMSTGFTFSEEPDNMQTA</sequence>
<dbReference type="AlphaFoldDB" id="A0A8E2EFX6"/>
<keyword evidence="5 9" id="KW-1133">Transmembrane helix</keyword>
<evidence type="ECO:0000256" key="1">
    <source>
        <dbReference type="ARBA" id="ARBA00004651"/>
    </source>
</evidence>
<evidence type="ECO:0000313" key="12">
    <source>
        <dbReference type="Proteomes" id="UP000250266"/>
    </source>
</evidence>
<feature type="transmembrane region" description="Helical" evidence="9">
    <location>
        <begin position="129"/>
        <end position="149"/>
    </location>
</feature>
<feature type="transmembrane region" description="Helical" evidence="9">
    <location>
        <begin position="268"/>
        <end position="294"/>
    </location>
</feature>
<evidence type="ECO:0000256" key="2">
    <source>
        <dbReference type="ARBA" id="ARBA00022448"/>
    </source>
</evidence>
<dbReference type="GO" id="GO:0022857">
    <property type="term" value="F:transmembrane transporter activity"/>
    <property type="evidence" value="ECO:0007669"/>
    <property type="project" value="InterPro"/>
</dbReference>
<dbReference type="PANTHER" id="PTHR23502:SF186">
    <property type="entry name" value="MAJOR FACILITATOR SUPERFAMILY (MFS) PROFILE DOMAIN-CONTAINING PROTEIN"/>
    <property type="match status" value="1"/>
</dbReference>
<proteinExistence type="inferred from homology"/>
<feature type="transmembrane region" description="Helical" evidence="9">
    <location>
        <begin position="38"/>
        <end position="61"/>
    </location>
</feature>
<organism evidence="11 12">
    <name type="scientific">Lepidopterella palustris CBS 459.81</name>
    <dbReference type="NCBI Taxonomy" id="1314670"/>
    <lineage>
        <taxon>Eukaryota</taxon>
        <taxon>Fungi</taxon>
        <taxon>Dikarya</taxon>
        <taxon>Ascomycota</taxon>
        <taxon>Pezizomycotina</taxon>
        <taxon>Dothideomycetes</taxon>
        <taxon>Pleosporomycetidae</taxon>
        <taxon>Mytilinidiales</taxon>
        <taxon>Argynnaceae</taxon>
        <taxon>Lepidopterella</taxon>
    </lineage>
</organism>
<dbReference type="Gene3D" id="1.20.1250.20">
    <property type="entry name" value="MFS general substrate transporter like domains"/>
    <property type="match status" value="1"/>
</dbReference>
<evidence type="ECO:0000256" key="7">
    <source>
        <dbReference type="ARBA" id="ARBA00038459"/>
    </source>
</evidence>
<dbReference type="GO" id="GO:0005886">
    <property type="term" value="C:plasma membrane"/>
    <property type="evidence" value="ECO:0007669"/>
    <property type="project" value="UniProtKB-SubCell"/>
</dbReference>
<feature type="transmembrane region" description="Helical" evidence="9">
    <location>
        <begin position="105"/>
        <end position="123"/>
    </location>
</feature>
<feature type="transmembrane region" description="Helical" evidence="9">
    <location>
        <begin position="407"/>
        <end position="428"/>
    </location>
</feature>
<name>A0A8E2EFX6_9PEZI</name>
<feature type="transmembrane region" description="Helical" evidence="9">
    <location>
        <begin position="378"/>
        <end position="400"/>
    </location>
</feature>
<keyword evidence="2" id="KW-0813">Transport</keyword>
<gene>
    <name evidence="11" type="ORF">K432DRAFT_291591</name>
</gene>
<feature type="domain" description="Major facilitator superfamily (MFS) profile" evidence="10">
    <location>
        <begin position="38"/>
        <end position="467"/>
    </location>
</feature>
<dbReference type="Proteomes" id="UP000250266">
    <property type="component" value="Unassembled WGS sequence"/>
</dbReference>
<reference evidence="11 12" key="1">
    <citation type="journal article" date="2016" name="Nat. Commun.">
        <title>Ectomycorrhizal ecology is imprinted in the genome of the dominant symbiotic fungus Cenococcum geophilum.</title>
        <authorList>
            <consortium name="DOE Joint Genome Institute"/>
            <person name="Peter M."/>
            <person name="Kohler A."/>
            <person name="Ohm R.A."/>
            <person name="Kuo A."/>
            <person name="Krutzmann J."/>
            <person name="Morin E."/>
            <person name="Arend M."/>
            <person name="Barry K.W."/>
            <person name="Binder M."/>
            <person name="Choi C."/>
            <person name="Clum A."/>
            <person name="Copeland A."/>
            <person name="Grisel N."/>
            <person name="Haridas S."/>
            <person name="Kipfer T."/>
            <person name="LaButti K."/>
            <person name="Lindquist E."/>
            <person name="Lipzen A."/>
            <person name="Maire R."/>
            <person name="Meier B."/>
            <person name="Mihaltcheva S."/>
            <person name="Molinier V."/>
            <person name="Murat C."/>
            <person name="Poggeler S."/>
            <person name="Quandt C.A."/>
            <person name="Sperisen C."/>
            <person name="Tritt A."/>
            <person name="Tisserant E."/>
            <person name="Crous P.W."/>
            <person name="Henrissat B."/>
            <person name="Nehls U."/>
            <person name="Egli S."/>
            <person name="Spatafora J.W."/>
            <person name="Grigoriev I.V."/>
            <person name="Martin F.M."/>
        </authorList>
    </citation>
    <scope>NUCLEOTIDE SEQUENCE [LARGE SCALE GENOMIC DNA]</scope>
    <source>
        <strain evidence="11 12">CBS 459.81</strain>
    </source>
</reference>
<evidence type="ECO:0000256" key="6">
    <source>
        <dbReference type="ARBA" id="ARBA00023136"/>
    </source>
</evidence>
<comment type="subcellular location">
    <subcellularLocation>
        <location evidence="1">Cell membrane</location>
        <topology evidence="1">Multi-pass membrane protein</topology>
    </subcellularLocation>
</comment>
<keyword evidence="3" id="KW-1003">Cell membrane</keyword>
<feature type="transmembrane region" description="Helical" evidence="9">
    <location>
        <begin position="73"/>
        <end position="93"/>
    </location>
</feature>
<feature type="transmembrane region" description="Helical" evidence="9">
    <location>
        <begin position="190"/>
        <end position="212"/>
    </location>
</feature>
<evidence type="ECO:0000313" key="11">
    <source>
        <dbReference type="EMBL" id="OCK83196.1"/>
    </source>
</evidence>
<dbReference type="InterPro" id="IPR020846">
    <property type="entry name" value="MFS_dom"/>
</dbReference>
<dbReference type="OrthoDB" id="446368at2759"/>
<dbReference type="CDD" id="cd17323">
    <property type="entry name" value="MFS_Tpo1_MDR_like"/>
    <property type="match status" value="1"/>
</dbReference>
<feature type="transmembrane region" description="Helical" evidence="9">
    <location>
        <begin position="346"/>
        <end position="366"/>
    </location>
</feature>
<dbReference type="PROSITE" id="PS50850">
    <property type="entry name" value="MFS"/>
    <property type="match status" value="1"/>
</dbReference>
<evidence type="ECO:0000256" key="8">
    <source>
        <dbReference type="SAM" id="MobiDB-lite"/>
    </source>
</evidence>
<feature type="transmembrane region" description="Helical" evidence="9">
    <location>
        <begin position="440"/>
        <end position="462"/>
    </location>
</feature>
<feature type="compositionally biased region" description="Polar residues" evidence="8">
    <location>
        <begin position="493"/>
        <end position="502"/>
    </location>
</feature>
<protein>
    <submittedName>
        <fullName evidence="11">MFS general substrate transporter</fullName>
    </submittedName>
</protein>
<feature type="transmembrane region" description="Helical" evidence="9">
    <location>
        <begin position="300"/>
        <end position="325"/>
    </location>
</feature>
<evidence type="ECO:0000256" key="9">
    <source>
        <dbReference type="SAM" id="Phobius"/>
    </source>
</evidence>